<gene>
    <name evidence="3" type="ordered locus">DvMF_0142</name>
</gene>
<dbReference type="CDD" id="cd03413">
    <property type="entry name" value="CbiK_C"/>
    <property type="match status" value="1"/>
</dbReference>
<dbReference type="AlphaFoldDB" id="B8DNP6"/>
<dbReference type="Gene3D" id="3.40.50.1400">
    <property type="match status" value="2"/>
</dbReference>
<proteinExistence type="predicted"/>
<dbReference type="GO" id="GO:0016852">
    <property type="term" value="F:sirohydrochlorin cobaltochelatase activity"/>
    <property type="evidence" value="ECO:0007669"/>
    <property type="project" value="InterPro"/>
</dbReference>
<dbReference type="KEGG" id="dvm:DvMF_0142"/>
<feature type="binding site" evidence="2">
    <location>
        <position position="167"/>
    </location>
    <ligand>
        <name>Co(2+)</name>
        <dbReference type="ChEBI" id="CHEBI:48828"/>
    </ligand>
</feature>
<keyword evidence="2" id="KW-0170">Cobalt</keyword>
<dbReference type="GO" id="GO:0046872">
    <property type="term" value="F:metal ion binding"/>
    <property type="evidence" value="ECO:0007669"/>
    <property type="project" value="UniProtKB-KW"/>
</dbReference>
<evidence type="ECO:0000313" key="3">
    <source>
        <dbReference type="EMBL" id="ACL07103.1"/>
    </source>
</evidence>
<dbReference type="PIRSF" id="PIRSF033579">
    <property type="entry name" value="Anaer_Co_chel"/>
    <property type="match status" value="1"/>
</dbReference>
<dbReference type="SUPFAM" id="SSF53800">
    <property type="entry name" value="Chelatase"/>
    <property type="match status" value="1"/>
</dbReference>
<reference evidence="3" key="1">
    <citation type="submission" date="2008-10" db="EMBL/GenBank/DDBJ databases">
        <title>Complete sequence of Desulfovibrio vulgaris str. 'Miyazaki F'.</title>
        <authorList>
            <person name="Lucas S."/>
            <person name="Copeland A."/>
            <person name="Lapidus A."/>
            <person name="Glavina del Rio T."/>
            <person name="Dalin E."/>
            <person name="Tice H."/>
            <person name="Bruce D."/>
            <person name="Goodwin L."/>
            <person name="Pitluck S."/>
            <person name="Sims D."/>
            <person name="Brettin T."/>
            <person name="Detter J.C."/>
            <person name="Han C."/>
            <person name="Larimer F."/>
            <person name="Land M."/>
            <person name="Hauser L."/>
            <person name="Kyrpides N."/>
            <person name="Mikhailova N."/>
            <person name="Hazen T.C."/>
            <person name="Richardson P."/>
        </authorList>
    </citation>
    <scope>NUCLEOTIDE SEQUENCE</scope>
    <source>
        <strain evidence="3">Miyazaki F</strain>
    </source>
</reference>
<sequence length="290" mass="31392">MKKGILLAAFGSGTPQGQSTLRLFDERVRALFPGVPVRWAFTSVVMRNRLAAARKKTDSVQKALRKMWFEKYTHVAVQSLHSIPGVEYADLLADVEGMRGGGGIRSVGGEGIRPDGEDGIRPDGFVRAAVGAPLLDSDDDIRRATAALLNHLPPERTPGEACVFMGHGTWHEGESRYGVLSAQVRERDPLVHIGTMDGDCTIDDILPRLAEAGVRRVWLLPLLSVVGRHAMLDMAGDAPDSWRSRIVAAGMECVPVLRGTAEYGGFVDIWLDHLGVALRALDADGDGVPR</sequence>
<keyword evidence="2" id="KW-0479">Metal-binding</keyword>
<dbReference type="STRING" id="883.DvMF_0142"/>
<feature type="active site" description="Proton acceptor" evidence="1">
    <location>
        <position position="167"/>
    </location>
</feature>
<accession>B8DNP6</accession>
<evidence type="ECO:0000256" key="1">
    <source>
        <dbReference type="PIRSR" id="PIRSR033579-1"/>
    </source>
</evidence>
<evidence type="ECO:0000256" key="2">
    <source>
        <dbReference type="PIRSR" id="PIRSR033579-3"/>
    </source>
</evidence>
<dbReference type="CDD" id="cd03412">
    <property type="entry name" value="CbiK_N"/>
    <property type="match status" value="1"/>
</dbReference>
<protein>
    <submittedName>
        <fullName evidence="3">Anaerobic cobalt chelatase</fullName>
    </submittedName>
</protein>
<dbReference type="eggNOG" id="COG4822">
    <property type="taxonomic scope" value="Bacteria"/>
</dbReference>
<dbReference type="GO" id="GO:0019251">
    <property type="term" value="P:anaerobic cobalamin biosynthetic process"/>
    <property type="evidence" value="ECO:0007669"/>
    <property type="project" value="InterPro"/>
</dbReference>
<feature type="binding site" evidence="2">
    <location>
        <position position="229"/>
    </location>
    <ligand>
        <name>Co(2+)</name>
        <dbReference type="ChEBI" id="CHEBI:48828"/>
    </ligand>
</feature>
<name>B8DNP6_NITV9</name>
<dbReference type="HOGENOM" id="CLU_036584_1_1_7"/>
<dbReference type="Pfam" id="PF06180">
    <property type="entry name" value="CbiK"/>
    <property type="match status" value="1"/>
</dbReference>
<dbReference type="EMBL" id="CP001197">
    <property type="protein sequence ID" value="ACL07103.1"/>
    <property type="molecule type" value="Genomic_DNA"/>
</dbReference>
<dbReference type="OrthoDB" id="9770331at2"/>
<organism evidence="3">
    <name type="scientific">Nitratidesulfovibrio vulgaris (strain DSM 19637 / Miyazaki F)</name>
    <name type="common">Desulfovibrio vulgaris</name>
    <dbReference type="NCBI Taxonomy" id="883"/>
    <lineage>
        <taxon>Bacteria</taxon>
        <taxon>Pseudomonadati</taxon>
        <taxon>Thermodesulfobacteriota</taxon>
        <taxon>Desulfovibrionia</taxon>
        <taxon>Desulfovibrionales</taxon>
        <taxon>Desulfovibrionaceae</taxon>
        <taxon>Nitratidesulfovibrio</taxon>
    </lineage>
</organism>
<dbReference type="InterPro" id="IPR010388">
    <property type="entry name" value="Anaerobic_Co-chelatase"/>
</dbReference>